<feature type="compositionally biased region" description="Basic and acidic residues" evidence="1">
    <location>
        <begin position="1"/>
        <end position="20"/>
    </location>
</feature>
<dbReference type="AlphaFoldDB" id="A0A7R9GA60"/>
<gene>
    <name evidence="2" type="ORF">NMOB1V02_LOCUS1498</name>
</gene>
<feature type="compositionally biased region" description="Basic and acidic residues" evidence="1">
    <location>
        <begin position="152"/>
        <end position="166"/>
    </location>
</feature>
<evidence type="ECO:0000313" key="2">
    <source>
        <dbReference type="EMBL" id="CAD7273621.1"/>
    </source>
</evidence>
<name>A0A7R9GA60_9CRUS</name>
<feature type="non-terminal residue" evidence="2">
    <location>
        <position position="184"/>
    </location>
</feature>
<proteinExistence type="predicted"/>
<keyword evidence="3" id="KW-1185">Reference proteome</keyword>
<sequence length="184" mass="20491">MTLVHGERKDKAPLHWDSCDRSSPSSSSSSLASADRGRHFHRRQELPRTSPLRGDVHSDHSPRSPLVFSPSVPAVSVSLLLMQSPTLFHPTPPPSPPTKLCSRVPGRFLSPETMAADETIMAMDEETLPMMTKTMMAQPEAASTPRQSRLPEGIRDPLEATKEMITKRQKKKEPQPVVKLKRLQ</sequence>
<dbReference type="EMBL" id="CAJPEX010000150">
    <property type="protein sequence ID" value="CAG0913773.1"/>
    <property type="molecule type" value="Genomic_DNA"/>
</dbReference>
<dbReference type="EMBL" id="OA882187">
    <property type="protein sequence ID" value="CAD7273621.1"/>
    <property type="molecule type" value="Genomic_DNA"/>
</dbReference>
<feature type="region of interest" description="Disordered" evidence="1">
    <location>
        <begin position="1"/>
        <end position="69"/>
    </location>
</feature>
<protein>
    <submittedName>
        <fullName evidence="2">Uncharacterized protein</fullName>
    </submittedName>
</protein>
<reference evidence="2" key="1">
    <citation type="submission" date="2020-11" db="EMBL/GenBank/DDBJ databases">
        <authorList>
            <person name="Tran Van P."/>
        </authorList>
    </citation>
    <scope>NUCLEOTIDE SEQUENCE</scope>
</reference>
<evidence type="ECO:0000313" key="3">
    <source>
        <dbReference type="Proteomes" id="UP000678499"/>
    </source>
</evidence>
<dbReference type="Proteomes" id="UP000678499">
    <property type="component" value="Unassembled WGS sequence"/>
</dbReference>
<accession>A0A7R9GA60</accession>
<feature type="region of interest" description="Disordered" evidence="1">
    <location>
        <begin position="138"/>
        <end position="184"/>
    </location>
</feature>
<evidence type="ECO:0000256" key="1">
    <source>
        <dbReference type="SAM" id="MobiDB-lite"/>
    </source>
</evidence>
<feature type="compositionally biased region" description="Low complexity" evidence="1">
    <location>
        <begin position="21"/>
        <end position="33"/>
    </location>
</feature>
<organism evidence="2">
    <name type="scientific">Notodromas monacha</name>
    <dbReference type="NCBI Taxonomy" id="399045"/>
    <lineage>
        <taxon>Eukaryota</taxon>
        <taxon>Metazoa</taxon>
        <taxon>Ecdysozoa</taxon>
        <taxon>Arthropoda</taxon>
        <taxon>Crustacea</taxon>
        <taxon>Oligostraca</taxon>
        <taxon>Ostracoda</taxon>
        <taxon>Podocopa</taxon>
        <taxon>Podocopida</taxon>
        <taxon>Cypridocopina</taxon>
        <taxon>Cypridoidea</taxon>
        <taxon>Cyprididae</taxon>
        <taxon>Notodromas</taxon>
    </lineage>
</organism>